<dbReference type="SMART" id="SM00220">
    <property type="entry name" value="S_TKc"/>
    <property type="match status" value="1"/>
</dbReference>
<keyword evidence="8 16" id="KW-0418">Kinase</keyword>
<feature type="domain" description="Apple" evidence="22">
    <location>
        <begin position="337"/>
        <end position="416"/>
    </location>
</feature>
<dbReference type="Gene3D" id="2.90.10.10">
    <property type="entry name" value="Bulb-type lectin domain"/>
    <property type="match status" value="1"/>
</dbReference>
<dbReference type="Pfam" id="PF07714">
    <property type="entry name" value="PK_Tyr_Ser-Thr"/>
    <property type="match status" value="1"/>
</dbReference>
<dbReference type="FunFam" id="3.30.200.20:FF:000195">
    <property type="entry name" value="G-type lectin S-receptor-like serine/threonine-protein kinase"/>
    <property type="match status" value="1"/>
</dbReference>
<feature type="compositionally biased region" description="Low complexity" evidence="17">
    <location>
        <begin position="785"/>
        <end position="794"/>
    </location>
</feature>
<dbReference type="AlphaFoldDB" id="A0A2C9W6N6"/>
<evidence type="ECO:0000256" key="4">
    <source>
        <dbReference type="ARBA" id="ARBA00022679"/>
    </source>
</evidence>
<evidence type="ECO:0000256" key="3">
    <source>
        <dbReference type="ARBA" id="ARBA00022527"/>
    </source>
</evidence>
<evidence type="ECO:0000256" key="17">
    <source>
        <dbReference type="SAM" id="MobiDB-lite"/>
    </source>
</evidence>
<dbReference type="InterPro" id="IPR036426">
    <property type="entry name" value="Bulb-type_lectin_dom_sf"/>
</dbReference>
<name>A0A2C9W6N6_MANES</name>
<feature type="domain" description="Protein kinase" evidence="20">
    <location>
        <begin position="490"/>
        <end position="766"/>
    </location>
</feature>
<feature type="chain" id="PRO_5012564729" description="Receptor-like serine/threonine-protein kinase" evidence="19">
    <location>
        <begin position="26"/>
        <end position="806"/>
    </location>
</feature>
<proteinExistence type="inferred from homology"/>
<dbReference type="GO" id="GO:0106310">
    <property type="term" value="F:protein serine kinase activity"/>
    <property type="evidence" value="ECO:0007669"/>
    <property type="project" value="RHEA"/>
</dbReference>
<evidence type="ECO:0000256" key="19">
    <source>
        <dbReference type="SAM" id="SignalP"/>
    </source>
</evidence>
<keyword evidence="11 18" id="KW-0472">Membrane</keyword>
<dbReference type="GO" id="GO:0005524">
    <property type="term" value="F:ATP binding"/>
    <property type="evidence" value="ECO:0007669"/>
    <property type="project" value="UniProtKB-KW"/>
</dbReference>
<organism evidence="23 24">
    <name type="scientific">Manihot esculenta</name>
    <name type="common">Cassava</name>
    <name type="synonym">Jatropha manihot</name>
    <dbReference type="NCBI Taxonomy" id="3983"/>
    <lineage>
        <taxon>Eukaryota</taxon>
        <taxon>Viridiplantae</taxon>
        <taxon>Streptophyta</taxon>
        <taxon>Embryophyta</taxon>
        <taxon>Tracheophyta</taxon>
        <taxon>Spermatophyta</taxon>
        <taxon>Magnoliopsida</taxon>
        <taxon>eudicotyledons</taxon>
        <taxon>Gunneridae</taxon>
        <taxon>Pentapetalae</taxon>
        <taxon>rosids</taxon>
        <taxon>fabids</taxon>
        <taxon>Malpighiales</taxon>
        <taxon>Euphorbiaceae</taxon>
        <taxon>Crotonoideae</taxon>
        <taxon>Manihoteae</taxon>
        <taxon>Manihot</taxon>
    </lineage>
</organism>
<dbReference type="InterPro" id="IPR021820">
    <property type="entry name" value="S-locus_recpt_kinase_C"/>
</dbReference>
<evidence type="ECO:0000256" key="10">
    <source>
        <dbReference type="ARBA" id="ARBA00022989"/>
    </source>
</evidence>
<feature type="region of interest" description="Disordered" evidence="17">
    <location>
        <begin position="762"/>
        <end position="806"/>
    </location>
</feature>
<dbReference type="InterPro" id="IPR024171">
    <property type="entry name" value="SRK-like_kinase"/>
</dbReference>
<dbReference type="SMART" id="SM00108">
    <property type="entry name" value="B_lectin"/>
    <property type="match status" value="1"/>
</dbReference>
<keyword evidence="2" id="KW-1003">Cell membrane</keyword>
<evidence type="ECO:0000256" key="13">
    <source>
        <dbReference type="ARBA" id="ARBA00023180"/>
    </source>
</evidence>
<dbReference type="CDD" id="cd01098">
    <property type="entry name" value="PAN_AP_plant"/>
    <property type="match status" value="1"/>
</dbReference>
<dbReference type="FunFam" id="2.90.10.10:FF:000004">
    <property type="entry name" value="G-type lectin S-receptor-like serine/threonine-protein kinase"/>
    <property type="match status" value="1"/>
</dbReference>
<dbReference type="Gene3D" id="1.10.510.10">
    <property type="entry name" value="Transferase(Phosphotransferase) domain 1"/>
    <property type="match status" value="1"/>
</dbReference>
<accession>A0A2C9W6N6</accession>
<evidence type="ECO:0000313" key="24">
    <source>
        <dbReference type="Proteomes" id="UP000091857"/>
    </source>
</evidence>
<feature type="compositionally biased region" description="Polar residues" evidence="17">
    <location>
        <begin position="795"/>
        <end position="806"/>
    </location>
</feature>
<reference evidence="24" key="1">
    <citation type="journal article" date="2016" name="Nat. Biotechnol.">
        <title>Sequencing wild and cultivated cassava and related species reveals extensive interspecific hybridization and genetic diversity.</title>
        <authorList>
            <person name="Bredeson J.V."/>
            <person name="Lyons J.B."/>
            <person name="Prochnik S.E."/>
            <person name="Wu G.A."/>
            <person name="Ha C.M."/>
            <person name="Edsinger-Gonzales E."/>
            <person name="Grimwood J."/>
            <person name="Schmutz J."/>
            <person name="Rabbi I.Y."/>
            <person name="Egesi C."/>
            <person name="Nauluvula P."/>
            <person name="Lebot V."/>
            <person name="Ndunguru J."/>
            <person name="Mkamilo G."/>
            <person name="Bart R.S."/>
            <person name="Setter T.L."/>
            <person name="Gleadow R.M."/>
            <person name="Kulakow P."/>
            <person name="Ferguson M.E."/>
            <person name="Rounsley S."/>
            <person name="Rokhsar D.S."/>
        </authorList>
    </citation>
    <scope>NUCLEOTIDE SEQUENCE [LARGE SCALE GENOMIC DNA]</scope>
    <source>
        <strain evidence="24">cv. AM560-2</strain>
    </source>
</reference>
<evidence type="ECO:0000256" key="15">
    <source>
        <dbReference type="ARBA" id="ARBA00048679"/>
    </source>
</evidence>
<keyword evidence="9 16" id="KW-0067">ATP-binding</keyword>
<dbReference type="InterPro" id="IPR008271">
    <property type="entry name" value="Ser/Thr_kinase_AS"/>
</dbReference>
<dbReference type="InterPro" id="IPR003609">
    <property type="entry name" value="Pan_app"/>
</dbReference>
<dbReference type="SUPFAM" id="SSF51110">
    <property type="entry name" value="alpha-D-mannose-specific plant lectins"/>
    <property type="match status" value="1"/>
</dbReference>
<dbReference type="InterPro" id="IPR001245">
    <property type="entry name" value="Ser-Thr/Tyr_kinase_cat_dom"/>
</dbReference>
<comment type="catalytic activity">
    <reaction evidence="14 16">
        <text>L-threonyl-[protein] + ATP = O-phospho-L-threonyl-[protein] + ADP + H(+)</text>
        <dbReference type="Rhea" id="RHEA:46608"/>
        <dbReference type="Rhea" id="RHEA-COMP:11060"/>
        <dbReference type="Rhea" id="RHEA-COMP:11605"/>
        <dbReference type="ChEBI" id="CHEBI:15378"/>
        <dbReference type="ChEBI" id="CHEBI:30013"/>
        <dbReference type="ChEBI" id="CHEBI:30616"/>
        <dbReference type="ChEBI" id="CHEBI:61977"/>
        <dbReference type="ChEBI" id="CHEBI:456216"/>
        <dbReference type="EC" id="2.7.11.1"/>
    </reaction>
</comment>
<dbReference type="PROSITE" id="PS50011">
    <property type="entry name" value="PROTEIN_KINASE_DOM"/>
    <property type="match status" value="1"/>
</dbReference>
<dbReference type="InterPro" id="IPR001480">
    <property type="entry name" value="Bulb-type_lectin_dom"/>
</dbReference>
<evidence type="ECO:0000256" key="12">
    <source>
        <dbReference type="ARBA" id="ARBA00023157"/>
    </source>
</evidence>
<dbReference type="PROSITE" id="PS00108">
    <property type="entry name" value="PROTEIN_KINASE_ST"/>
    <property type="match status" value="1"/>
</dbReference>
<evidence type="ECO:0000256" key="5">
    <source>
        <dbReference type="ARBA" id="ARBA00022692"/>
    </source>
</evidence>
<dbReference type="InterPro" id="IPR011009">
    <property type="entry name" value="Kinase-like_dom_sf"/>
</dbReference>
<evidence type="ECO:0000256" key="11">
    <source>
        <dbReference type="ARBA" id="ARBA00023136"/>
    </source>
</evidence>
<dbReference type="OrthoDB" id="785331at2759"/>
<dbReference type="Pfam" id="PF00954">
    <property type="entry name" value="S_locus_glycop"/>
    <property type="match status" value="1"/>
</dbReference>
<keyword evidence="24" id="KW-1185">Reference proteome</keyword>
<dbReference type="Proteomes" id="UP000091857">
    <property type="component" value="Chromosome 3"/>
</dbReference>
<comment type="similarity">
    <text evidence="16">Belongs to the protein kinase superfamily. Ser/Thr protein kinase family.</text>
</comment>
<keyword evidence="3 16" id="KW-0723">Serine/threonine-protein kinase</keyword>
<keyword evidence="6 19" id="KW-0732">Signal</keyword>
<dbReference type="SMART" id="SM00473">
    <property type="entry name" value="PAN_AP"/>
    <property type="match status" value="1"/>
</dbReference>
<evidence type="ECO:0000313" key="23">
    <source>
        <dbReference type="EMBL" id="OAY54980.1"/>
    </source>
</evidence>
<dbReference type="Pfam" id="PF11883">
    <property type="entry name" value="DUF3403"/>
    <property type="match status" value="1"/>
</dbReference>
<feature type="transmembrane region" description="Helical" evidence="18">
    <location>
        <begin position="427"/>
        <end position="448"/>
    </location>
</feature>
<dbReference type="FunFam" id="1.10.510.10:FF:000060">
    <property type="entry name" value="G-type lectin S-receptor-like serine/threonine-protein kinase"/>
    <property type="match status" value="1"/>
</dbReference>
<dbReference type="PROSITE" id="PS50927">
    <property type="entry name" value="BULB_LECTIN"/>
    <property type="match status" value="1"/>
</dbReference>
<dbReference type="PANTHER" id="PTHR27002:SF825">
    <property type="entry name" value="RECEPTOR-LIKE SERINE_THREONINE-PROTEIN KINASE"/>
    <property type="match status" value="1"/>
</dbReference>
<dbReference type="Gene3D" id="3.30.200.20">
    <property type="entry name" value="Phosphorylase Kinase, domain 1"/>
    <property type="match status" value="1"/>
</dbReference>
<feature type="signal peptide" evidence="19">
    <location>
        <begin position="1"/>
        <end position="25"/>
    </location>
</feature>
<evidence type="ECO:0000256" key="14">
    <source>
        <dbReference type="ARBA" id="ARBA00047899"/>
    </source>
</evidence>
<dbReference type="EC" id="2.7.11.1" evidence="16"/>
<keyword evidence="12" id="KW-1015">Disulfide bond</keyword>
<protein>
    <recommendedName>
        <fullName evidence="16">Receptor-like serine/threonine-protein kinase</fullName>
        <ecNumber evidence="16">2.7.11.1</ecNumber>
    </recommendedName>
</protein>
<dbReference type="CDD" id="cd00028">
    <property type="entry name" value="B_lectin"/>
    <property type="match status" value="1"/>
</dbReference>
<dbReference type="GO" id="GO:0005886">
    <property type="term" value="C:plasma membrane"/>
    <property type="evidence" value="ECO:0007669"/>
    <property type="project" value="UniProtKB-SubCell"/>
</dbReference>
<feature type="domain" description="Bulb-type lectin" evidence="21">
    <location>
        <begin position="27"/>
        <end position="148"/>
    </location>
</feature>
<dbReference type="InterPro" id="IPR000858">
    <property type="entry name" value="S_locus_glycoprot_dom"/>
</dbReference>
<evidence type="ECO:0000259" key="21">
    <source>
        <dbReference type="PROSITE" id="PS50927"/>
    </source>
</evidence>
<sequence>MRKSTTCINMLWICFSLLLLSQTSSSLDSLSPGESIKDGETLVSAAGTFELGFHRPQNSSNRYLAIWYKAVSAFSVVWVANRETPILDSSGVVSLSKKGLVALLNEKNITVWSSNKTTSAQNPIMQLLDSGNLVVRDANDDQSDEFLWQSFDSPCDTFLPGMRIGRNFSTGEDRFLTSWKTANDPAPGQFSLWIDPRGFPQFVLRNGTAMHYRAGSWNGLRFTGTPQLPQIQIFKYEFELSKNGVYYEYEVQGTLMSRLVVNLSGFVERFARTPESPGWRSIYFAPLDQCDEYSVCGVNMKCNIVDNSPNCVCLEGFVSKSPKNWSDGCFRKTPLDCKTGDVFRSYAGLKLPDTSGSPYNTTLSFAECKEMCSGNCNCTAFASSNINGTGCLLWFGELADMREYNEGGQEIYIRMSSSKPGKIEKKLIGIVISAILVGMLVVGIIVCIRKRKQRMTRGINMSDYENKEGKEDMELLTFDITTIAKATDNFASDNKLGQGGFGPVYKGTLTDGQEIAVKRLSKSSGQGQTEFKTEVILISKLQHRNLVKLLGWCIQKDEKMLIYEFMPNKSLDFFIFDQMRSKFLDWPKRVHIIEGIAKGLLYLHHDSRLRIIHRDLKASNVLLDKDMNPKISDFGMARIFGGDQTEANTNRVAGTYGYMSPEYAVDGLFSMKSDVFSFGVLVLEIVSGKKNRGFSHPDHSLNLLGHAWKLWVEERSLEIVDNMLDSVSISEVLRCINMGLLCVQQRPEDRPNMSSVVVMLGSESSLPQPKQPGFFTERNMPEAESSSSKHGSSSINEMSASSLVAR</sequence>
<comment type="subcellular location">
    <subcellularLocation>
        <location evidence="1">Cell membrane</location>
        <topology evidence="1">Single-pass type I membrane protein</topology>
    </subcellularLocation>
</comment>
<gene>
    <name evidence="23" type="ORF">MANES_03G118100v8</name>
</gene>
<evidence type="ECO:0000256" key="6">
    <source>
        <dbReference type="ARBA" id="ARBA00022729"/>
    </source>
</evidence>
<dbReference type="CDD" id="cd14066">
    <property type="entry name" value="STKc_IRAK"/>
    <property type="match status" value="1"/>
</dbReference>
<dbReference type="PANTHER" id="PTHR27002">
    <property type="entry name" value="RECEPTOR-LIKE SERINE/THREONINE-PROTEIN KINASE SD1-8"/>
    <property type="match status" value="1"/>
</dbReference>
<dbReference type="EMBL" id="CM004389">
    <property type="protein sequence ID" value="OAY54980.1"/>
    <property type="molecule type" value="Genomic_DNA"/>
</dbReference>
<dbReference type="PIRSF" id="PIRSF000641">
    <property type="entry name" value="SRK"/>
    <property type="match status" value="1"/>
</dbReference>
<dbReference type="Pfam" id="PF08276">
    <property type="entry name" value="PAN_2"/>
    <property type="match status" value="1"/>
</dbReference>
<dbReference type="GO" id="GO:0048544">
    <property type="term" value="P:recognition of pollen"/>
    <property type="evidence" value="ECO:0007669"/>
    <property type="project" value="InterPro"/>
</dbReference>
<keyword evidence="5 18" id="KW-0812">Transmembrane</keyword>
<evidence type="ECO:0000256" key="1">
    <source>
        <dbReference type="ARBA" id="ARBA00004251"/>
    </source>
</evidence>
<evidence type="ECO:0000259" key="22">
    <source>
        <dbReference type="PROSITE" id="PS50948"/>
    </source>
</evidence>
<keyword evidence="7 16" id="KW-0547">Nucleotide-binding</keyword>
<evidence type="ECO:0000256" key="7">
    <source>
        <dbReference type="ARBA" id="ARBA00022741"/>
    </source>
</evidence>
<dbReference type="GO" id="GO:0004674">
    <property type="term" value="F:protein serine/threonine kinase activity"/>
    <property type="evidence" value="ECO:0007669"/>
    <property type="project" value="UniProtKB-KW"/>
</dbReference>
<dbReference type="SUPFAM" id="SSF56112">
    <property type="entry name" value="Protein kinase-like (PK-like)"/>
    <property type="match status" value="1"/>
</dbReference>
<keyword evidence="4 16" id="KW-0808">Transferase</keyword>
<dbReference type="Pfam" id="PF01453">
    <property type="entry name" value="B_lectin"/>
    <property type="match status" value="1"/>
</dbReference>
<keyword evidence="10 18" id="KW-1133">Transmembrane helix</keyword>
<evidence type="ECO:0000256" key="8">
    <source>
        <dbReference type="ARBA" id="ARBA00022777"/>
    </source>
</evidence>
<keyword evidence="13" id="KW-0325">Glycoprotein</keyword>
<dbReference type="InterPro" id="IPR000719">
    <property type="entry name" value="Prot_kinase_dom"/>
</dbReference>
<evidence type="ECO:0000256" key="16">
    <source>
        <dbReference type="PIRNR" id="PIRNR000641"/>
    </source>
</evidence>
<dbReference type="Gramene" id="Manes.03G118100.1.v8.1">
    <property type="protein sequence ID" value="Manes.03G118100.1.v8.1.CDS"/>
    <property type="gene ID" value="Manes.03G118100.v8.1"/>
</dbReference>
<dbReference type="PROSITE" id="PS50948">
    <property type="entry name" value="PAN"/>
    <property type="match status" value="1"/>
</dbReference>
<evidence type="ECO:0000256" key="9">
    <source>
        <dbReference type="ARBA" id="ARBA00022840"/>
    </source>
</evidence>
<comment type="caution">
    <text evidence="23">The sequence shown here is derived from an EMBL/GenBank/DDBJ whole genome shotgun (WGS) entry which is preliminary data.</text>
</comment>
<evidence type="ECO:0000259" key="20">
    <source>
        <dbReference type="PROSITE" id="PS50011"/>
    </source>
</evidence>
<evidence type="ECO:0000256" key="18">
    <source>
        <dbReference type="SAM" id="Phobius"/>
    </source>
</evidence>
<comment type="catalytic activity">
    <reaction evidence="15 16">
        <text>L-seryl-[protein] + ATP = O-phospho-L-seryl-[protein] + ADP + H(+)</text>
        <dbReference type="Rhea" id="RHEA:17989"/>
        <dbReference type="Rhea" id="RHEA-COMP:9863"/>
        <dbReference type="Rhea" id="RHEA-COMP:11604"/>
        <dbReference type="ChEBI" id="CHEBI:15378"/>
        <dbReference type="ChEBI" id="CHEBI:29999"/>
        <dbReference type="ChEBI" id="CHEBI:30616"/>
        <dbReference type="ChEBI" id="CHEBI:83421"/>
        <dbReference type="ChEBI" id="CHEBI:456216"/>
        <dbReference type="EC" id="2.7.11.1"/>
    </reaction>
</comment>
<evidence type="ECO:0000256" key="2">
    <source>
        <dbReference type="ARBA" id="ARBA00022475"/>
    </source>
</evidence>